<gene>
    <name evidence="5" type="ORF">JTE90_019065</name>
</gene>
<organism evidence="5 6">
    <name type="scientific">Oedothorax gibbosus</name>
    <dbReference type="NCBI Taxonomy" id="931172"/>
    <lineage>
        <taxon>Eukaryota</taxon>
        <taxon>Metazoa</taxon>
        <taxon>Ecdysozoa</taxon>
        <taxon>Arthropoda</taxon>
        <taxon>Chelicerata</taxon>
        <taxon>Arachnida</taxon>
        <taxon>Araneae</taxon>
        <taxon>Araneomorphae</taxon>
        <taxon>Entelegynae</taxon>
        <taxon>Araneoidea</taxon>
        <taxon>Linyphiidae</taxon>
        <taxon>Erigoninae</taxon>
        <taxon>Oedothorax</taxon>
    </lineage>
</organism>
<dbReference type="InterPro" id="IPR036179">
    <property type="entry name" value="Ig-like_dom_sf"/>
</dbReference>
<dbReference type="EMBL" id="JAFNEN010000218">
    <property type="protein sequence ID" value="KAG8189307.1"/>
    <property type="molecule type" value="Genomic_DNA"/>
</dbReference>
<feature type="region of interest" description="Disordered" evidence="2">
    <location>
        <begin position="1"/>
        <end position="57"/>
    </location>
</feature>
<dbReference type="GO" id="GO:0005886">
    <property type="term" value="C:plasma membrane"/>
    <property type="evidence" value="ECO:0007669"/>
    <property type="project" value="TreeGrafter"/>
</dbReference>
<dbReference type="Gene3D" id="2.60.40.10">
    <property type="entry name" value="Immunoglobulins"/>
    <property type="match status" value="2"/>
</dbReference>
<keyword evidence="3" id="KW-1133">Transmembrane helix</keyword>
<dbReference type="AlphaFoldDB" id="A0AAV6UYI2"/>
<evidence type="ECO:0000313" key="6">
    <source>
        <dbReference type="Proteomes" id="UP000827092"/>
    </source>
</evidence>
<dbReference type="InterPro" id="IPR007110">
    <property type="entry name" value="Ig-like_dom"/>
</dbReference>
<dbReference type="GO" id="GO:0007411">
    <property type="term" value="P:axon guidance"/>
    <property type="evidence" value="ECO:0007669"/>
    <property type="project" value="TreeGrafter"/>
</dbReference>
<evidence type="ECO:0000256" key="3">
    <source>
        <dbReference type="SAM" id="Phobius"/>
    </source>
</evidence>
<dbReference type="PANTHER" id="PTHR10075:SF100">
    <property type="entry name" value="FASCICLIN-2"/>
    <property type="match status" value="1"/>
</dbReference>
<name>A0AAV6UYI2_9ARAC</name>
<dbReference type="Proteomes" id="UP000827092">
    <property type="component" value="Unassembled WGS sequence"/>
</dbReference>
<dbReference type="GO" id="GO:0070593">
    <property type="term" value="P:dendrite self-avoidance"/>
    <property type="evidence" value="ECO:0007669"/>
    <property type="project" value="TreeGrafter"/>
</dbReference>
<dbReference type="PROSITE" id="PS50835">
    <property type="entry name" value="IG_LIKE"/>
    <property type="match status" value="1"/>
</dbReference>
<dbReference type="Pfam" id="PF07679">
    <property type="entry name" value="I-set"/>
    <property type="match status" value="1"/>
</dbReference>
<dbReference type="GO" id="GO:0030424">
    <property type="term" value="C:axon"/>
    <property type="evidence" value="ECO:0007669"/>
    <property type="project" value="TreeGrafter"/>
</dbReference>
<comment type="caution">
    <text evidence="5">The sequence shown here is derived from an EMBL/GenBank/DDBJ whole genome shotgun (WGS) entry which is preliminary data.</text>
</comment>
<accession>A0AAV6UYI2</accession>
<reference evidence="5 6" key="1">
    <citation type="journal article" date="2022" name="Nat. Ecol. Evol.">
        <title>A masculinizing supergene underlies an exaggerated male reproductive morph in a spider.</title>
        <authorList>
            <person name="Hendrickx F."/>
            <person name="De Corte Z."/>
            <person name="Sonet G."/>
            <person name="Van Belleghem S.M."/>
            <person name="Kostlbacher S."/>
            <person name="Vangestel C."/>
        </authorList>
    </citation>
    <scope>NUCLEOTIDE SEQUENCE [LARGE SCALE GENOMIC DNA]</scope>
    <source>
        <strain evidence="5">W744_W776</strain>
    </source>
</reference>
<evidence type="ECO:0000256" key="1">
    <source>
        <dbReference type="ARBA" id="ARBA00023319"/>
    </source>
</evidence>
<proteinExistence type="predicted"/>
<protein>
    <recommendedName>
        <fullName evidence="4">Ig-like domain-containing protein</fullName>
    </recommendedName>
</protein>
<evidence type="ECO:0000313" key="5">
    <source>
        <dbReference type="EMBL" id="KAG8189307.1"/>
    </source>
</evidence>
<sequence length="228" mass="25336">MIFCNKGFGEETNTGTKCEPSRKDQRGPSFRTEPSAKVEFSNSSGTELRCNADGTPTPRLSWQVRDGTGARDVPGIRYTRSDGTLVFPPFSRSDYRQEVHDSVYQCVAANTVGSVVSREVHVRGDASDVPGIRYTRSEGTLAFPPFSRSDYSQEVDDSVYQCVAANTVGSVVSKEVYVRGGMSKTIRVPEMFLVYIGPIASWCFIVFRKGLVRDSTNTRNMLDTRNFH</sequence>
<keyword evidence="3" id="KW-0472">Membrane</keyword>
<dbReference type="InterPro" id="IPR013098">
    <property type="entry name" value="Ig_I-set"/>
</dbReference>
<keyword evidence="6" id="KW-1185">Reference proteome</keyword>
<dbReference type="InterPro" id="IPR013783">
    <property type="entry name" value="Ig-like_fold"/>
</dbReference>
<dbReference type="SUPFAM" id="SSF48726">
    <property type="entry name" value="Immunoglobulin"/>
    <property type="match status" value="1"/>
</dbReference>
<evidence type="ECO:0000256" key="2">
    <source>
        <dbReference type="SAM" id="MobiDB-lite"/>
    </source>
</evidence>
<dbReference type="GO" id="GO:0098632">
    <property type="term" value="F:cell-cell adhesion mediator activity"/>
    <property type="evidence" value="ECO:0007669"/>
    <property type="project" value="TreeGrafter"/>
</dbReference>
<feature type="transmembrane region" description="Helical" evidence="3">
    <location>
        <begin position="192"/>
        <end position="211"/>
    </location>
</feature>
<feature type="domain" description="Ig-like" evidence="4">
    <location>
        <begin position="28"/>
        <end position="117"/>
    </location>
</feature>
<dbReference type="GO" id="GO:0007156">
    <property type="term" value="P:homophilic cell adhesion via plasma membrane adhesion molecules"/>
    <property type="evidence" value="ECO:0007669"/>
    <property type="project" value="TreeGrafter"/>
</dbReference>
<keyword evidence="1" id="KW-0393">Immunoglobulin domain</keyword>
<keyword evidence="3" id="KW-0812">Transmembrane</keyword>
<dbReference type="PANTHER" id="PTHR10075">
    <property type="entry name" value="BASIGIN RELATED"/>
    <property type="match status" value="1"/>
</dbReference>
<evidence type="ECO:0000259" key="4">
    <source>
        <dbReference type="PROSITE" id="PS50835"/>
    </source>
</evidence>